<feature type="compositionally biased region" description="Acidic residues" evidence="1">
    <location>
        <begin position="24"/>
        <end position="45"/>
    </location>
</feature>
<evidence type="ECO:0000256" key="1">
    <source>
        <dbReference type="SAM" id="MobiDB-lite"/>
    </source>
</evidence>
<organism evidence="4">
    <name type="scientific">Schistocephalus solidus</name>
    <name type="common">Tapeworm</name>
    <dbReference type="NCBI Taxonomy" id="70667"/>
    <lineage>
        <taxon>Eukaryota</taxon>
        <taxon>Metazoa</taxon>
        <taxon>Spiralia</taxon>
        <taxon>Lophotrochozoa</taxon>
        <taxon>Platyhelminthes</taxon>
        <taxon>Cestoda</taxon>
        <taxon>Eucestoda</taxon>
        <taxon>Diphyllobothriidea</taxon>
        <taxon>Diphyllobothriidae</taxon>
        <taxon>Schistocephalus</taxon>
    </lineage>
</organism>
<evidence type="ECO:0000313" key="4">
    <source>
        <dbReference type="WBParaSite" id="SSLN_0000325501-mRNA-1"/>
    </source>
</evidence>
<feature type="region of interest" description="Disordered" evidence="1">
    <location>
        <begin position="1"/>
        <end position="51"/>
    </location>
</feature>
<evidence type="ECO:0000313" key="2">
    <source>
        <dbReference type="EMBL" id="VDL89540.1"/>
    </source>
</evidence>
<reference evidence="2 3" key="2">
    <citation type="submission" date="2018-11" db="EMBL/GenBank/DDBJ databases">
        <authorList>
            <consortium name="Pathogen Informatics"/>
        </authorList>
    </citation>
    <scope>NUCLEOTIDE SEQUENCE [LARGE SCALE GENOMIC DNA]</scope>
    <source>
        <strain evidence="2 3">NST_G2</strain>
    </source>
</reference>
<keyword evidence="3" id="KW-1185">Reference proteome</keyword>
<gene>
    <name evidence="2" type="ORF">SSLN_LOCUS3155</name>
</gene>
<dbReference type="Proteomes" id="UP000275846">
    <property type="component" value="Unassembled WGS sequence"/>
</dbReference>
<reference evidence="4" key="1">
    <citation type="submission" date="2016-06" db="UniProtKB">
        <authorList>
            <consortium name="WormBaseParasite"/>
        </authorList>
    </citation>
    <scope>IDENTIFICATION</scope>
</reference>
<sequence length="70" mass="8195">MIVDDYAEKGGASHSVKSKRHMCEEEEEEEKEEEKEEEEKEEEKEAEDKRVDGTFSQLFLLMASLKRAKT</sequence>
<proteinExistence type="predicted"/>
<dbReference type="AlphaFoldDB" id="A0A183SG07"/>
<name>A0A183SG07_SCHSO</name>
<evidence type="ECO:0000313" key="3">
    <source>
        <dbReference type="Proteomes" id="UP000275846"/>
    </source>
</evidence>
<dbReference type="EMBL" id="UYSU01032445">
    <property type="protein sequence ID" value="VDL89540.1"/>
    <property type="molecule type" value="Genomic_DNA"/>
</dbReference>
<protein>
    <submittedName>
        <fullName evidence="2 4">Uncharacterized protein</fullName>
    </submittedName>
</protein>
<dbReference type="WBParaSite" id="SSLN_0000325501-mRNA-1">
    <property type="protein sequence ID" value="SSLN_0000325501-mRNA-1"/>
    <property type="gene ID" value="SSLN_0000325501"/>
</dbReference>
<accession>A0A183SG07</accession>